<feature type="compositionally biased region" description="Low complexity" evidence="9">
    <location>
        <begin position="570"/>
        <end position="582"/>
    </location>
</feature>
<protein>
    <recommendedName>
        <fullName evidence="1">non-specific serine/threonine protein kinase</fullName>
        <ecNumber evidence="1">2.7.11.1</ecNumber>
    </recommendedName>
</protein>
<feature type="region of interest" description="Disordered" evidence="9">
    <location>
        <begin position="372"/>
        <end position="393"/>
    </location>
</feature>
<keyword evidence="5 12" id="KW-0418">Kinase</keyword>
<proteinExistence type="predicted"/>
<sequence length="661" mass="71416">MVADITFSAHRVLCGFIATSTFLDAGNCPGASLCSNLQSHDWRPINAFFPTAISSCRADFVLDLVPNGELLDRIKKLGSLTSEGARYYTAQIVDAVGWMHNLGRSQARKHLAGRGIRVKITDFGSARIDPMEGQGGGVTNPSSVGPSSTANGAVDSVVDQPRASSFVGTAEYVSPELLINNVTSRSSDIWAIGCILFQMLAGRPPFKGGSEYLTLEQVKRSSTRCQSISIPSRRNLSKTFWDLSFSSCADRASQVLEPTARPTIAAIRSHPFLADTVPTSARVPMEFESDEDDDWNRFVDGSNEEEGGPKDVSSYMARMGYFGPGALPQQSTSSEPTPRATEPSYNFQDYRFGEVSTVPIPATAETSLLLQAEPAPHSRSSIPPSLPPILSPGLSTLENEIAVEDDDYVPELQSKEQRIRTDPLRASHSSTISGAGTASSSEGSPLGSTVGTARTGSGERMPAAGGDVEGLRTALAVMGLGSDSERLTSALAPGEAPMFMSSILSRPRHRLTAVLPSKRRILILTTTPRLLCIKEERDRVVVKFALLFSGREAPQPPSNARGRSIARWKQQPSTSSASTQSTDRGSEADGEQENPTEETVQNVETKGEKSFVIQTLSKIYTFVADNSEEAQRWVQQIKAVQQAQIQRRRSSRLSTRPTVIV</sequence>
<feature type="domain" description="Protein kinase" evidence="11">
    <location>
        <begin position="1"/>
        <end position="273"/>
    </location>
</feature>
<dbReference type="RefSeq" id="XP_043185357.1">
    <property type="nucleotide sequence ID" value="XM_043326885.1"/>
</dbReference>
<feature type="compositionally biased region" description="Polar residues" evidence="9">
    <location>
        <begin position="446"/>
        <end position="455"/>
    </location>
</feature>
<feature type="region of interest" description="Disordered" evidence="9">
    <location>
        <begin position="132"/>
        <end position="154"/>
    </location>
</feature>
<evidence type="ECO:0000313" key="13">
    <source>
        <dbReference type="Proteomes" id="UP000650533"/>
    </source>
</evidence>
<keyword evidence="6" id="KW-0067">ATP-binding</keyword>
<evidence type="ECO:0000256" key="4">
    <source>
        <dbReference type="ARBA" id="ARBA00022741"/>
    </source>
</evidence>
<reference evidence="12" key="1">
    <citation type="submission" date="2020-05" db="EMBL/GenBank/DDBJ databases">
        <title>Evolutionary and genomic comparisons of hybrid uninucleate and nonhybrid Rhizoctonia fungi.</title>
        <authorList>
            <person name="Li C."/>
            <person name="Chen X."/>
        </authorList>
    </citation>
    <scope>NUCLEOTIDE SEQUENCE</scope>
    <source>
        <strain evidence="12">AG-1 IA</strain>
    </source>
</reference>
<dbReference type="SMART" id="SM00233">
    <property type="entry name" value="PH"/>
    <property type="match status" value="1"/>
</dbReference>
<dbReference type="SMART" id="SM00220">
    <property type="entry name" value="S_TKc"/>
    <property type="match status" value="1"/>
</dbReference>
<feature type="compositionally biased region" description="Basic and acidic residues" evidence="9">
    <location>
        <begin position="415"/>
        <end position="425"/>
    </location>
</feature>
<feature type="compositionally biased region" description="Polar residues" evidence="9">
    <location>
        <begin position="139"/>
        <end position="151"/>
    </location>
</feature>
<dbReference type="GO" id="GO:0004674">
    <property type="term" value="F:protein serine/threonine kinase activity"/>
    <property type="evidence" value="ECO:0007669"/>
    <property type="project" value="UniProtKB-KW"/>
</dbReference>
<feature type="compositionally biased region" description="Low complexity" evidence="9">
    <location>
        <begin position="426"/>
        <end position="444"/>
    </location>
</feature>
<evidence type="ECO:0000256" key="7">
    <source>
        <dbReference type="ARBA" id="ARBA00047899"/>
    </source>
</evidence>
<evidence type="ECO:0000313" key="12">
    <source>
        <dbReference type="EMBL" id="QRW25120.1"/>
    </source>
</evidence>
<evidence type="ECO:0000256" key="9">
    <source>
        <dbReference type="SAM" id="MobiDB-lite"/>
    </source>
</evidence>
<keyword evidence="4" id="KW-0547">Nucleotide-binding</keyword>
<name>A0A8H8P4K1_9AGAM</name>
<dbReference type="InterPro" id="IPR001849">
    <property type="entry name" value="PH_domain"/>
</dbReference>
<dbReference type="InterPro" id="IPR011993">
    <property type="entry name" value="PH-like_dom_sf"/>
</dbReference>
<dbReference type="PROSITE" id="PS50011">
    <property type="entry name" value="PROTEIN_KINASE_DOM"/>
    <property type="match status" value="1"/>
</dbReference>
<dbReference type="InterPro" id="IPR011009">
    <property type="entry name" value="Kinase-like_dom_sf"/>
</dbReference>
<dbReference type="Gene3D" id="2.30.29.30">
    <property type="entry name" value="Pleckstrin-homology domain (PH domain)/Phosphotyrosine-binding domain (PTB)"/>
    <property type="match status" value="1"/>
</dbReference>
<dbReference type="PANTHER" id="PTHR24356">
    <property type="entry name" value="SERINE/THREONINE-PROTEIN KINASE"/>
    <property type="match status" value="1"/>
</dbReference>
<comment type="catalytic activity">
    <reaction evidence="8">
        <text>L-seryl-[protein] + ATP = O-phospho-L-seryl-[protein] + ADP + H(+)</text>
        <dbReference type="Rhea" id="RHEA:17989"/>
        <dbReference type="Rhea" id="RHEA-COMP:9863"/>
        <dbReference type="Rhea" id="RHEA-COMP:11604"/>
        <dbReference type="ChEBI" id="CHEBI:15378"/>
        <dbReference type="ChEBI" id="CHEBI:29999"/>
        <dbReference type="ChEBI" id="CHEBI:30616"/>
        <dbReference type="ChEBI" id="CHEBI:83421"/>
        <dbReference type="ChEBI" id="CHEBI:456216"/>
        <dbReference type="EC" id="2.7.11.1"/>
    </reaction>
</comment>
<accession>A0A8H8P4K1</accession>
<dbReference type="EC" id="2.7.11.1" evidence="1"/>
<dbReference type="Proteomes" id="UP000650533">
    <property type="component" value="Chromosome 13"/>
</dbReference>
<dbReference type="EMBL" id="CP059670">
    <property type="protein sequence ID" value="QRW25120.1"/>
    <property type="molecule type" value="Genomic_DNA"/>
</dbReference>
<dbReference type="Pfam" id="PF00069">
    <property type="entry name" value="Pkinase"/>
    <property type="match status" value="1"/>
</dbReference>
<evidence type="ECO:0000259" key="11">
    <source>
        <dbReference type="PROSITE" id="PS50011"/>
    </source>
</evidence>
<dbReference type="InterPro" id="IPR050236">
    <property type="entry name" value="Ser_Thr_kinase_AGC"/>
</dbReference>
<evidence type="ECO:0000256" key="8">
    <source>
        <dbReference type="ARBA" id="ARBA00048679"/>
    </source>
</evidence>
<dbReference type="Gene3D" id="1.10.510.10">
    <property type="entry name" value="Transferase(Phosphotransferase) domain 1"/>
    <property type="match status" value="1"/>
</dbReference>
<dbReference type="SUPFAM" id="SSF50729">
    <property type="entry name" value="PH domain-like"/>
    <property type="match status" value="1"/>
</dbReference>
<dbReference type="GeneID" id="67029348"/>
<dbReference type="KEGG" id="rsx:RhiXN_07069"/>
<feature type="region of interest" description="Disordered" evidence="9">
    <location>
        <begin position="323"/>
        <end position="345"/>
    </location>
</feature>
<evidence type="ECO:0000256" key="3">
    <source>
        <dbReference type="ARBA" id="ARBA00022679"/>
    </source>
</evidence>
<feature type="domain" description="PH" evidence="10">
    <location>
        <begin position="608"/>
        <end position="642"/>
    </location>
</feature>
<dbReference type="AlphaFoldDB" id="A0A8H8P4K1"/>
<feature type="region of interest" description="Disordered" evidence="9">
    <location>
        <begin position="552"/>
        <end position="605"/>
    </location>
</feature>
<organism evidence="12 13">
    <name type="scientific">Rhizoctonia solani</name>
    <dbReference type="NCBI Taxonomy" id="456999"/>
    <lineage>
        <taxon>Eukaryota</taxon>
        <taxon>Fungi</taxon>
        <taxon>Dikarya</taxon>
        <taxon>Basidiomycota</taxon>
        <taxon>Agaricomycotina</taxon>
        <taxon>Agaricomycetes</taxon>
        <taxon>Cantharellales</taxon>
        <taxon>Ceratobasidiaceae</taxon>
        <taxon>Rhizoctonia</taxon>
    </lineage>
</organism>
<dbReference type="GO" id="GO:0035556">
    <property type="term" value="P:intracellular signal transduction"/>
    <property type="evidence" value="ECO:0007669"/>
    <property type="project" value="TreeGrafter"/>
</dbReference>
<evidence type="ECO:0000256" key="6">
    <source>
        <dbReference type="ARBA" id="ARBA00022840"/>
    </source>
</evidence>
<feature type="region of interest" description="Disordered" evidence="9">
    <location>
        <begin position="291"/>
        <end position="310"/>
    </location>
</feature>
<evidence type="ECO:0000256" key="1">
    <source>
        <dbReference type="ARBA" id="ARBA00012513"/>
    </source>
</evidence>
<keyword evidence="2" id="KW-0723">Serine/threonine-protein kinase</keyword>
<evidence type="ECO:0000256" key="5">
    <source>
        <dbReference type="ARBA" id="ARBA00022777"/>
    </source>
</evidence>
<gene>
    <name evidence="12" type="ORF">RhiXN_07069</name>
</gene>
<dbReference type="GO" id="GO:0005524">
    <property type="term" value="F:ATP binding"/>
    <property type="evidence" value="ECO:0007669"/>
    <property type="project" value="UniProtKB-KW"/>
</dbReference>
<keyword evidence="3" id="KW-0808">Transferase</keyword>
<evidence type="ECO:0000259" key="10">
    <source>
        <dbReference type="PROSITE" id="PS50003"/>
    </source>
</evidence>
<feature type="region of interest" description="Disordered" evidence="9">
    <location>
        <begin position="415"/>
        <end position="467"/>
    </location>
</feature>
<dbReference type="PANTHER" id="PTHR24356:SF163">
    <property type="entry name" value="3-PHOSPHOINOSITIDE-DEPENDENT PROTEIN KINASE 1-RELATED"/>
    <property type="match status" value="1"/>
</dbReference>
<dbReference type="InterPro" id="IPR000719">
    <property type="entry name" value="Prot_kinase_dom"/>
</dbReference>
<dbReference type="SUPFAM" id="SSF56112">
    <property type="entry name" value="Protein kinase-like (PK-like)"/>
    <property type="match status" value="1"/>
</dbReference>
<comment type="catalytic activity">
    <reaction evidence="7">
        <text>L-threonyl-[protein] + ATP = O-phospho-L-threonyl-[protein] + ADP + H(+)</text>
        <dbReference type="Rhea" id="RHEA:46608"/>
        <dbReference type="Rhea" id="RHEA-COMP:11060"/>
        <dbReference type="Rhea" id="RHEA-COMP:11605"/>
        <dbReference type="ChEBI" id="CHEBI:15378"/>
        <dbReference type="ChEBI" id="CHEBI:30013"/>
        <dbReference type="ChEBI" id="CHEBI:30616"/>
        <dbReference type="ChEBI" id="CHEBI:61977"/>
        <dbReference type="ChEBI" id="CHEBI:456216"/>
        <dbReference type="EC" id="2.7.11.1"/>
    </reaction>
</comment>
<dbReference type="PROSITE" id="PS50003">
    <property type="entry name" value="PH_DOMAIN"/>
    <property type="match status" value="1"/>
</dbReference>
<evidence type="ECO:0000256" key="2">
    <source>
        <dbReference type="ARBA" id="ARBA00022527"/>
    </source>
</evidence>